<dbReference type="VEuPathDB" id="FungiDB:CC1G_03344"/>
<dbReference type="HOGENOM" id="CLU_1057739_0_0_1"/>
<comment type="caution">
    <text evidence="3">The sequence shown here is derived from an EMBL/GenBank/DDBJ whole genome shotgun (WGS) entry which is preliminary data.</text>
</comment>
<keyword evidence="2" id="KW-0732">Signal</keyword>
<dbReference type="GeneID" id="6012095"/>
<feature type="signal peptide" evidence="2">
    <location>
        <begin position="1"/>
        <end position="26"/>
    </location>
</feature>
<evidence type="ECO:0000313" key="3">
    <source>
        <dbReference type="EMBL" id="EAU86133.2"/>
    </source>
</evidence>
<keyword evidence="4" id="KW-1185">Reference proteome</keyword>
<evidence type="ECO:0000313" key="4">
    <source>
        <dbReference type="Proteomes" id="UP000001861"/>
    </source>
</evidence>
<evidence type="ECO:0000256" key="1">
    <source>
        <dbReference type="SAM" id="MobiDB-lite"/>
    </source>
</evidence>
<dbReference type="InParanoid" id="A8NQW7"/>
<sequence>MKAPTSPHLLTLLTLLTLTFTTLTQAVLNGPCDFPGLGPGTCLHVDACARGGGTSVTGRCGNDPVWVRCCFKRCPGTSGNGICRPSTSCSPPNTSTDPGSREAKGNPPISKKTDSHRPKRQTDMKAPTTSTTPGTTLLLLTCLAFTTLTQVEAALNGPCDIPGLGPGTCLHTQVCAQGGGMSVPGYCKDDPIWASAASNSALTRQGVGLVALLLRASRPIGLLLIQVRALVLIRSGVVFHPRSWEHNRSEQGTFIKRSKVVTE</sequence>
<protein>
    <submittedName>
        <fullName evidence="3">Uncharacterized protein</fullName>
    </submittedName>
</protein>
<feature type="compositionally biased region" description="Basic and acidic residues" evidence="1">
    <location>
        <begin position="111"/>
        <end position="123"/>
    </location>
</feature>
<dbReference type="Proteomes" id="UP000001861">
    <property type="component" value="Unassembled WGS sequence"/>
</dbReference>
<feature type="region of interest" description="Disordered" evidence="1">
    <location>
        <begin position="85"/>
        <end position="131"/>
    </location>
</feature>
<dbReference type="KEGG" id="cci:CC1G_03344"/>
<reference evidence="3 4" key="1">
    <citation type="journal article" date="2010" name="Proc. Natl. Acad. Sci. U.S.A.">
        <title>Insights into evolution of multicellular fungi from the assembled chromosomes of the mushroom Coprinopsis cinerea (Coprinus cinereus).</title>
        <authorList>
            <person name="Stajich J.E."/>
            <person name="Wilke S.K."/>
            <person name="Ahren D."/>
            <person name="Au C.H."/>
            <person name="Birren B.W."/>
            <person name="Borodovsky M."/>
            <person name="Burns C."/>
            <person name="Canback B."/>
            <person name="Casselton L.A."/>
            <person name="Cheng C.K."/>
            <person name="Deng J."/>
            <person name="Dietrich F.S."/>
            <person name="Fargo D.C."/>
            <person name="Farman M.L."/>
            <person name="Gathman A.C."/>
            <person name="Goldberg J."/>
            <person name="Guigo R."/>
            <person name="Hoegger P.J."/>
            <person name="Hooker J.B."/>
            <person name="Huggins A."/>
            <person name="James T.Y."/>
            <person name="Kamada T."/>
            <person name="Kilaru S."/>
            <person name="Kodira C."/>
            <person name="Kues U."/>
            <person name="Kupfer D."/>
            <person name="Kwan H.S."/>
            <person name="Lomsadze A."/>
            <person name="Li W."/>
            <person name="Lilly W.W."/>
            <person name="Ma L.J."/>
            <person name="Mackey A.J."/>
            <person name="Manning G."/>
            <person name="Martin F."/>
            <person name="Muraguchi H."/>
            <person name="Natvig D.O."/>
            <person name="Palmerini H."/>
            <person name="Ramesh M.A."/>
            <person name="Rehmeyer C.J."/>
            <person name="Roe B.A."/>
            <person name="Shenoy N."/>
            <person name="Stanke M."/>
            <person name="Ter-Hovhannisyan V."/>
            <person name="Tunlid A."/>
            <person name="Velagapudi R."/>
            <person name="Vision T.J."/>
            <person name="Zeng Q."/>
            <person name="Zolan M.E."/>
            <person name="Pukkila P.J."/>
        </authorList>
    </citation>
    <scope>NUCLEOTIDE SEQUENCE [LARGE SCALE GENOMIC DNA]</scope>
    <source>
        <strain evidence="4">Okayama-7 / 130 / ATCC MYA-4618 / FGSC 9003</strain>
    </source>
</reference>
<dbReference type="EMBL" id="AACS02000008">
    <property type="protein sequence ID" value="EAU86133.2"/>
    <property type="molecule type" value="Genomic_DNA"/>
</dbReference>
<accession>A8NQW7</accession>
<proteinExistence type="predicted"/>
<dbReference type="RefSeq" id="XP_001835562.2">
    <property type="nucleotide sequence ID" value="XM_001835510.2"/>
</dbReference>
<gene>
    <name evidence="3" type="ORF">CC1G_03344</name>
</gene>
<feature type="chain" id="PRO_5002724443" evidence="2">
    <location>
        <begin position="27"/>
        <end position="263"/>
    </location>
</feature>
<organism evidence="3 4">
    <name type="scientific">Coprinopsis cinerea (strain Okayama-7 / 130 / ATCC MYA-4618 / FGSC 9003)</name>
    <name type="common">Inky cap fungus</name>
    <name type="synonym">Hormographiella aspergillata</name>
    <dbReference type="NCBI Taxonomy" id="240176"/>
    <lineage>
        <taxon>Eukaryota</taxon>
        <taxon>Fungi</taxon>
        <taxon>Dikarya</taxon>
        <taxon>Basidiomycota</taxon>
        <taxon>Agaricomycotina</taxon>
        <taxon>Agaricomycetes</taxon>
        <taxon>Agaricomycetidae</taxon>
        <taxon>Agaricales</taxon>
        <taxon>Agaricineae</taxon>
        <taxon>Psathyrellaceae</taxon>
        <taxon>Coprinopsis</taxon>
    </lineage>
</organism>
<dbReference type="AlphaFoldDB" id="A8NQW7"/>
<name>A8NQW7_COPC7</name>
<feature type="compositionally biased region" description="Low complexity" evidence="1">
    <location>
        <begin position="85"/>
        <end position="98"/>
    </location>
</feature>
<evidence type="ECO:0000256" key="2">
    <source>
        <dbReference type="SAM" id="SignalP"/>
    </source>
</evidence>
<dbReference type="OrthoDB" id="3012286at2759"/>